<comment type="subunit">
    <text evidence="3 7">Homodimer.</text>
</comment>
<evidence type="ECO:0000313" key="9">
    <source>
        <dbReference type="EMBL" id="KAH3675803.1"/>
    </source>
</evidence>
<dbReference type="AlphaFoldDB" id="A0A9P8PPB2"/>
<evidence type="ECO:0000256" key="3">
    <source>
        <dbReference type="ARBA" id="ARBA00011738"/>
    </source>
</evidence>
<dbReference type="Gene3D" id="3.40.640.10">
    <property type="entry name" value="Type I PLP-dependent aspartate aminotransferase-like (Major domain)"/>
    <property type="match status" value="1"/>
</dbReference>
<dbReference type="EMBL" id="JAEUBG010005348">
    <property type="protein sequence ID" value="KAH3675803.1"/>
    <property type="molecule type" value="Genomic_DNA"/>
</dbReference>
<dbReference type="FunFam" id="3.90.1150.10:FF:000001">
    <property type="entry name" value="Aspartate aminotransferase"/>
    <property type="match status" value="1"/>
</dbReference>
<dbReference type="GO" id="GO:0004069">
    <property type="term" value="F:L-aspartate:2-oxoglutarate aminotransferase activity"/>
    <property type="evidence" value="ECO:0007669"/>
    <property type="project" value="UniProtKB-EC"/>
</dbReference>
<comment type="similarity">
    <text evidence="2">Belongs to the class-I pyridoxal-phosphate-dependent aminotransferase family.</text>
</comment>
<dbReference type="FunFam" id="3.40.640.10:FF:000064">
    <property type="entry name" value="Aspartate aminotransferase"/>
    <property type="match status" value="1"/>
</dbReference>
<keyword evidence="4 7" id="KW-0032">Aminotransferase</keyword>
<evidence type="ECO:0000256" key="6">
    <source>
        <dbReference type="ARBA" id="ARBA00022898"/>
    </source>
</evidence>
<feature type="domain" description="Aminotransferase class I/classII large" evidence="8">
    <location>
        <begin position="31"/>
        <end position="401"/>
    </location>
</feature>
<gene>
    <name evidence="9" type="ORF">WICPIJ_009256</name>
</gene>
<dbReference type="GO" id="GO:0005829">
    <property type="term" value="C:cytosol"/>
    <property type="evidence" value="ECO:0007669"/>
    <property type="project" value="TreeGrafter"/>
</dbReference>
<comment type="catalytic activity">
    <reaction evidence="7">
        <text>L-aspartate + 2-oxoglutarate = oxaloacetate + L-glutamate</text>
        <dbReference type="Rhea" id="RHEA:21824"/>
        <dbReference type="ChEBI" id="CHEBI:16452"/>
        <dbReference type="ChEBI" id="CHEBI:16810"/>
        <dbReference type="ChEBI" id="CHEBI:29985"/>
        <dbReference type="ChEBI" id="CHEBI:29991"/>
        <dbReference type="EC" id="2.6.1.1"/>
    </reaction>
</comment>
<comment type="cofactor">
    <cofactor evidence="1">
        <name>pyridoxal 5'-phosphate</name>
        <dbReference type="ChEBI" id="CHEBI:597326"/>
    </cofactor>
</comment>
<keyword evidence="10" id="KW-1185">Reference proteome</keyword>
<sequence length="414" mass="45842">MAPHVFSTIPEIPADALFALKGRYTADTRSQKVDLGIGAYRDANGKPWVLPSVREAEKLIHEDPEYNHEYLAISGFAPFIGASAKVILGDESKAIEEQRVVSLQTLSGTGALHIAARFIKKFYTQSQTVYLSQPTWGNHFQVFETVGLKTATYKYWDDATKSLDIKGYLQDIESAEPGSIFVLHSCAHNPTGLDPTREQWVQILEAIKRKGHLPLFDSAYQGFASGDLKNDAWAVQRGVELLNETPILICQSFAKNVGMYGERIGAFHLVLPSAENKKAITSQLQAFTRSEISNPPSYGAKIVTKVLTVPALRAQWEQDLVTMSQRIYKQRVALRDALVALKTPGNWDHIVQQQGMFSFTGLTKAQVQRLETEHAVYLASSGRASVAGLNDHNVSYVAKSIDEAVRFTARESSL</sequence>
<dbReference type="PANTHER" id="PTHR11879">
    <property type="entry name" value="ASPARTATE AMINOTRANSFERASE"/>
    <property type="match status" value="1"/>
</dbReference>
<dbReference type="Proteomes" id="UP000774326">
    <property type="component" value="Unassembled WGS sequence"/>
</dbReference>
<dbReference type="PROSITE" id="PS00105">
    <property type="entry name" value="AA_TRANSFER_CLASS_1"/>
    <property type="match status" value="1"/>
</dbReference>
<evidence type="ECO:0000256" key="1">
    <source>
        <dbReference type="ARBA" id="ARBA00001933"/>
    </source>
</evidence>
<dbReference type="InterPro" id="IPR004838">
    <property type="entry name" value="NHTrfase_class1_PyrdxlP-BS"/>
</dbReference>
<evidence type="ECO:0000256" key="7">
    <source>
        <dbReference type="RuleBase" id="RU000480"/>
    </source>
</evidence>
<dbReference type="PRINTS" id="PR00799">
    <property type="entry name" value="TRANSAMINASE"/>
</dbReference>
<reference evidence="9" key="1">
    <citation type="journal article" date="2021" name="Open Biol.">
        <title>Shared evolutionary footprints suggest mitochondrial oxidative damage underlies multiple complex I losses in fungi.</title>
        <authorList>
            <person name="Schikora-Tamarit M.A."/>
            <person name="Marcet-Houben M."/>
            <person name="Nosek J."/>
            <person name="Gabaldon T."/>
        </authorList>
    </citation>
    <scope>NUCLEOTIDE SEQUENCE</scope>
    <source>
        <strain evidence="9">CBS2887</strain>
    </source>
</reference>
<dbReference type="Pfam" id="PF00155">
    <property type="entry name" value="Aminotran_1_2"/>
    <property type="match status" value="1"/>
</dbReference>
<evidence type="ECO:0000256" key="4">
    <source>
        <dbReference type="ARBA" id="ARBA00022576"/>
    </source>
</evidence>
<organism evidence="9 10">
    <name type="scientific">Wickerhamomyces pijperi</name>
    <name type="common">Yeast</name>
    <name type="synonym">Pichia pijperi</name>
    <dbReference type="NCBI Taxonomy" id="599730"/>
    <lineage>
        <taxon>Eukaryota</taxon>
        <taxon>Fungi</taxon>
        <taxon>Dikarya</taxon>
        <taxon>Ascomycota</taxon>
        <taxon>Saccharomycotina</taxon>
        <taxon>Saccharomycetes</taxon>
        <taxon>Phaffomycetales</taxon>
        <taxon>Wickerhamomycetaceae</taxon>
        <taxon>Wickerhamomyces</taxon>
    </lineage>
</organism>
<dbReference type="EC" id="2.6.1.1" evidence="7"/>
<proteinExistence type="inferred from homology"/>
<protein>
    <recommendedName>
        <fullName evidence="7">Aspartate aminotransferase</fullName>
        <ecNumber evidence="7">2.6.1.1</ecNumber>
    </recommendedName>
</protein>
<dbReference type="InterPro" id="IPR015424">
    <property type="entry name" value="PyrdxlP-dep_Trfase"/>
</dbReference>
<dbReference type="SUPFAM" id="SSF53383">
    <property type="entry name" value="PLP-dependent transferases"/>
    <property type="match status" value="1"/>
</dbReference>
<accession>A0A9P8PPB2</accession>
<keyword evidence="5 7" id="KW-0808">Transferase</keyword>
<dbReference type="Gene3D" id="3.90.1150.10">
    <property type="entry name" value="Aspartate Aminotransferase, domain 1"/>
    <property type="match status" value="1"/>
</dbReference>
<dbReference type="OrthoDB" id="6752799at2759"/>
<dbReference type="PANTHER" id="PTHR11879:SF55">
    <property type="entry name" value="GLUTAMATE OXALOACETATE TRANSAMINASE 1, ISOFORM B"/>
    <property type="match status" value="1"/>
</dbReference>
<comment type="miscellaneous">
    <text evidence="7">In eukaryotes there are cytoplasmic, mitochondrial and chloroplastic isozymes.</text>
</comment>
<dbReference type="InterPro" id="IPR004839">
    <property type="entry name" value="Aminotransferase_I/II_large"/>
</dbReference>
<reference evidence="9" key="2">
    <citation type="submission" date="2021-01" db="EMBL/GenBank/DDBJ databases">
        <authorList>
            <person name="Schikora-Tamarit M.A."/>
        </authorList>
    </citation>
    <scope>NUCLEOTIDE SEQUENCE</scope>
    <source>
        <strain evidence="9">CBS2887</strain>
    </source>
</reference>
<dbReference type="GO" id="GO:0006532">
    <property type="term" value="P:aspartate biosynthetic process"/>
    <property type="evidence" value="ECO:0007669"/>
    <property type="project" value="TreeGrafter"/>
</dbReference>
<dbReference type="GO" id="GO:0030170">
    <property type="term" value="F:pyridoxal phosphate binding"/>
    <property type="evidence" value="ECO:0007669"/>
    <property type="project" value="InterPro"/>
</dbReference>
<evidence type="ECO:0000256" key="5">
    <source>
        <dbReference type="ARBA" id="ARBA00022679"/>
    </source>
</evidence>
<name>A0A9P8PPB2_WICPI</name>
<dbReference type="InterPro" id="IPR015421">
    <property type="entry name" value="PyrdxlP-dep_Trfase_major"/>
</dbReference>
<dbReference type="NCBIfam" id="NF006719">
    <property type="entry name" value="PRK09257.1"/>
    <property type="match status" value="1"/>
</dbReference>
<evidence type="ECO:0000256" key="2">
    <source>
        <dbReference type="ARBA" id="ARBA00007441"/>
    </source>
</evidence>
<evidence type="ECO:0000313" key="10">
    <source>
        <dbReference type="Proteomes" id="UP000774326"/>
    </source>
</evidence>
<dbReference type="CDD" id="cd00609">
    <property type="entry name" value="AAT_like"/>
    <property type="match status" value="1"/>
</dbReference>
<dbReference type="InterPro" id="IPR015422">
    <property type="entry name" value="PyrdxlP-dep_Trfase_small"/>
</dbReference>
<keyword evidence="6" id="KW-0663">Pyridoxal phosphate</keyword>
<dbReference type="InterPro" id="IPR000796">
    <property type="entry name" value="Asp_trans"/>
</dbReference>
<comment type="caution">
    <text evidence="9">The sequence shown here is derived from an EMBL/GenBank/DDBJ whole genome shotgun (WGS) entry which is preliminary data.</text>
</comment>
<evidence type="ECO:0000259" key="8">
    <source>
        <dbReference type="Pfam" id="PF00155"/>
    </source>
</evidence>